<dbReference type="Proteomes" id="UP000001294">
    <property type="component" value="Unassembled WGS sequence"/>
</dbReference>
<accession>B6QN36</accession>
<protein>
    <submittedName>
        <fullName evidence="2">Uncharacterized protein</fullName>
    </submittedName>
</protein>
<evidence type="ECO:0000313" key="3">
    <source>
        <dbReference type="Proteomes" id="UP000001294"/>
    </source>
</evidence>
<dbReference type="VEuPathDB" id="FungiDB:PMAA_051860"/>
<evidence type="ECO:0000256" key="1">
    <source>
        <dbReference type="SAM" id="MobiDB-lite"/>
    </source>
</evidence>
<dbReference type="EMBL" id="DS995903">
    <property type="protein sequence ID" value="EEA21376.1"/>
    <property type="molecule type" value="Genomic_DNA"/>
</dbReference>
<organism evidence="2 3">
    <name type="scientific">Talaromyces marneffei (strain ATCC 18224 / CBS 334.59 / QM 7333)</name>
    <name type="common">Penicillium marneffei</name>
    <dbReference type="NCBI Taxonomy" id="441960"/>
    <lineage>
        <taxon>Eukaryota</taxon>
        <taxon>Fungi</taxon>
        <taxon>Dikarya</taxon>
        <taxon>Ascomycota</taxon>
        <taxon>Pezizomycotina</taxon>
        <taxon>Eurotiomycetes</taxon>
        <taxon>Eurotiomycetidae</taxon>
        <taxon>Eurotiales</taxon>
        <taxon>Trichocomaceae</taxon>
        <taxon>Talaromyces</taxon>
        <taxon>Talaromyces sect. Talaromyces</taxon>
    </lineage>
</organism>
<sequence>MCPGNCVTKFSMLLEESSRTDCCFPLAETLKRPVSTSKWQRYIRGSGTPTVSVLPREATTLRPSNKHDNNIPNGPCHQPQVAKKSATKRTVLCRPGWRPNKSRTFSALSTPLSN</sequence>
<name>B6QN36_TALMQ</name>
<keyword evidence="3" id="KW-1185">Reference proteome</keyword>
<feature type="region of interest" description="Disordered" evidence="1">
    <location>
        <begin position="61"/>
        <end position="81"/>
    </location>
</feature>
<dbReference type="AlphaFoldDB" id="B6QN36"/>
<dbReference type="HOGENOM" id="CLU_2121881_0_0_1"/>
<evidence type="ECO:0000313" key="2">
    <source>
        <dbReference type="EMBL" id="EEA21376.1"/>
    </source>
</evidence>
<reference evidence="3" key="1">
    <citation type="journal article" date="2015" name="Genome Announc.">
        <title>Genome sequence of the AIDS-associated pathogen Penicillium marneffei (ATCC18224) and its near taxonomic relative Talaromyces stipitatus (ATCC10500).</title>
        <authorList>
            <person name="Nierman W.C."/>
            <person name="Fedorova-Abrams N.D."/>
            <person name="Andrianopoulos A."/>
        </authorList>
    </citation>
    <scope>NUCLEOTIDE SEQUENCE [LARGE SCALE GENOMIC DNA]</scope>
    <source>
        <strain evidence="3">ATCC 18224 / CBS 334.59 / QM 7333</strain>
    </source>
</reference>
<proteinExistence type="predicted"/>
<gene>
    <name evidence="2" type="ORF">PMAA_051860</name>
</gene>